<sequence length="436" mass="45932">MTITDAAGIEAEPVSPAPHRRDLRERGPADAHRRLPALRMPHLPSERLRSSRTSLGTGFLGFAATVVAVLLLSFDVTHFAVQWRDYSAPGFAAAAWLLLAGLLVVLAVAARTAGDVLDSLVSIGIFAGLGVVVVLDAAAVWDAHDLGGTLTAAPAAGFVLLAMVGVRSGRSITIAAGLLGAGLAALVVVSAVQVPLDGDGWTDAAAMIARAVLPAVVAAWIVHVFRRIVSNELERVLVASTVSAPRFSVGMLASEELARLDLAAEQLLDAVSTGRTRLPLNPAAAQAAAELATELRLHLIEGRRQTWLYHAISESELLGRTVTLSDAESLAGLLDPKQRDGLLQAVWLMLGDSPERSRRSAARVSVEITVGPAVAGEGRSRTMHVPIVVQTTGVARSRVDPATWDAMRKVGRHTDSQRAGSLCVEIDCVVDRPAER</sequence>
<evidence type="ECO:0000313" key="3">
    <source>
        <dbReference type="Proteomes" id="UP001597347"/>
    </source>
</evidence>
<feature type="transmembrane region" description="Helical" evidence="1">
    <location>
        <begin position="147"/>
        <end position="166"/>
    </location>
</feature>
<keyword evidence="1" id="KW-0472">Membrane</keyword>
<dbReference type="EMBL" id="JBHUEA010000012">
    <property type="protein sequence ID" value="MFD1721716.1"/>
    <property type="molecule type" value="Genomic_DNA"/>
</dbReference>
<keyword evidence="1" id="KW-0812">Transmembrane</keyword>
<organism evidence="2 3">
    <name type="scientific">Amnibacterium endophyticum</name>
    <dbReference type="NCBI Taxonomy" id="2109337"/>
    <lineage>
        <taxon>Bacteria</taxon>
        <taxon>Bacillati</taxon>
        <taxon>Actinomycetota</taxon>
        <taxon>Actinomycetes</taxon>
        <taxon>Micrococcales</taxon>
        <taxon>Microbacteriaceae</taxon>
        <taxon>Amnibacterium</taxon>
    </lineage>
</organism>
<reference evidence="3" key="1">
    <citation type="journal article" date="2019" name="Int. J. Syst. Evol. Microbiol.">
        <title>The Global Catalogue of Microorganisms (GCM) 10K type strain sequencing project: providing services to taxonomists for standard genome sequencing and annotation.</title>
        <authorList>
            <consortium name="The Broad Institute Genomics Platform"/>
            <consortium name="The Broad Institute Genome Sequencing Center for Infectious Disease"/>
            <person name="Wu L."/>
            <person name="Ma J."/>
        </authorList>
    </citation>
    <scope>NUCLEOTIDE SEQUENCE [LARGE SCALE GENOMIC DNA]</scope>
    <source>
        <strain evidence="3">CGMCC 1.12471</strain>
    </source>
</reference>
<gene>
    <name evidence="2" type="ORF">ACFSBI_09155</name>
</gene>
<accession>A0ABW4LDU1</accession>
<feature type="transmembrane region" description="Helical" evidence="1">
    <location>
        <begin position="120"/>
        <end position="141"/>
    </location>
</feature>
<feature type="transmembrane region" description="Helical" evidence="1">
    <location>
        <begin position="204"/>
        <end position="225"/>
    </location>
</feature>
<keyword evidence="1" id="KW-1133">Transmembrane helix</keyword>
<keyword evidence="3" id="KW-1185">Reference proteome</keyword>
<feature type="transmembrane region" description="Helical" evidence="1">
    <location>
        <begin position="86"/>
        <end position="108"/>
    </location>
</feature>
<feature type="transmembrane region" description="Helical" evidence="1">
    <location>
        <begin position="55"/>
        <end position="74"/>
    </location>
</feature>
<dbReference type="RefSeq" id="WP_377934204.1">
    <property type="nucleotide sequence ID" value="NZ_JBHUEA010000012.1"/>
</dbReference>
<comment type="caution">
    <text evidence="2">The sequence shown here is derived from an EMBL/GenBank/DDBJ whole genome shotgun (WGS) entry which is preliminary data.</text>
</comment>
<feature type="transmembrane region" description="Helical" evidence="1">
    <location>
        <begin position="173"/>
        <end position="192"/>
    </location>
</feature>
<name>A0ABW4LDU1_9MICO</name>
<evidence type="ECO:0000313" key="2">
    <source>
        <dbReference type="EMBL" id="MFD1721716.1"/>
    </source>
</evidence>
<dbReference type="Proteomes" id="UP001597347">
    <property type="component" value="Unassembled WGS sequence"/>
</dbReference>
<proteinExistence type="predicted"/>
<evidence type="ECO:0000256" key="1">
    <source>
        <dbReference type="SAM" id="Phobius"/>
    </source>
</evidence>
<protein>
    <submittedName>
        <fullName evidence="2">Uncharacterized protein</fullName>
    </submittedName>
</protein>